<proteinExistence type="predicted"/>
<evidence type="ECO:0008006" key="2">
    <source>
        <dbReference type="Google" id="ProtNLM"/>
    </source>
</evidence>
<gene>
    <name evidence="1" type="ORF">BECKFW1821C_GA0114237_100837</name>
</gene>
<organism evidence="1">
    <name type="scientific">Candidatus Kentrum sp. FW</name>
    <dbReference type="NCBI Taxonomy" id="2126338"/>
    <lineage>
        <taxon>Bacteria</taxon>
        <taxon>Pseudomonadati</taxon>
        <taxon>Pseudomonadota</taxon>
        <taxon>Gammaproteobacteria</taxon>
        <taxon>Candidatus Kentrum</taxon>
    </lineage>
</organism>
<dbReference type="SUPFAM" id="SSF53335">
    <property type="entry name" value="S-adenosyl-L-methionine-dependent methyltransferases"/>
    <property type="match status" value="1"/>
</dbReference>
<protein>
    <recommendedName>
        <fullName evidence="2">Methyltransferase domain-containing protein</fullName>
    </recommendedName>
</protein>
<sequence length="112" mass="13129">MEQDRRAIEHAKSLCHEYLDDIVFYPKNALRFKSDRQYDLIWSAGLFDYFSDSVFVFMLRKLATMVSKSGEIVIGNFSTKNPSKPYMELFEWNLHHRSPSTLKALAEEAVFL</sequence>
<name>A0A450TF80_9GAMM</name>
<dbReference type="AlphaFoldDB" id="A0A450TF80"/>
<accession>A0A450TF80</accession>
<evidence type="ECO:0000313" key="1">
    <source>
        <dbReference type="EMBL" id="VFJ65755.1"/>
    </source>
</evidence>
<dbReference type="Gene3D" id="3.40.50.150">
    <property type="entry name" value="Vaccinia Virus protein VP39"/>
    <property type="match status" value="1"/>
</dbReference>
<reference evidence="1" key="1">
    <citation type="submission" date="2019-02" db="EMBL/GenBank/DDBJ databases">
        <authorList>
            <person name="Gruber-Vodicka R. H."/>
            <person name="Seah K. B. B."/>
        </authorList>
    </citation>
    <scope>NUCLEOTIDE SEQUENCE</scope>
    <source>
        <strain evidence="1">BECK_BZ131</strain>
    </source>
</reference>
<dbReference type="EMBL" id="CAADFE010000008">
    <property type="protein sequence ID" value="VFJ65755.1"/>
    <property type="molecule type" value="Genomic_DNA"/>
</dbReference>
<dbReference type="InterPro" id="IPR029063">
    <property type="entry name" value="SAM-dependent_MTases_sf"/>
</dbReference>